<reference evidence="1" key="1">
    <citation type="submission" date="2014-11" db="EMBL/GenBank/DDBJ databases">
        <authorList>
            <person name="Amaro Gonzalez C."/>
        </authorList>
    </citation>
    <scope>NUCLEOTIDE SEQUENCE</scope>
</reference>
<dbReference type="AlphaFoldDB" id="A0A0E9XH92"/>
<evidence type="ECO:0000313" key="1">
    <source>
        <dbReference type="EMBL" id="JAI01216.1"/>
    </source>
</evidence>
<protein>
    <submittedName>
        <fullName evidence="1">Uncharacterized protein</fullName>
    </submittedName>
</protein>
<organism evidence="1">
    <name type="scientific">Anguilla anguilla</name>
    <name type="common">European freshwater eel</name>
    <name type="synonym">Muraena anguilla</name>
    <dbReference type="NCBI Taxonomy" id="7936"/>
    <lineage>
        <taxon>Eukaryota</taxon>
        <taxon>Metazoa</taxon>
        <taxon>Chordata</taxon>
        <taxon>Craniata</taxon>
        <taxon>Vertebrata</taxon>
        <taxon>Euteleostomi</taxon>
        <taxon>Actinopterygii</taxon>
        <taxon>Neopterygii</taxon>
        <taxon>Teleostei</taxon>
        <taxon>Anguilliformes</taxon>
        <taxon>Anguillidae</taxon>
        <taxon>Anguilla</taxon>
    </lineage>
</organism>
<dbReference type="EMBL" id="GBXM01007362">
    <property type="protein sequence ID" value="JAI01216.1"/>
    <property type="molecule type" value="Transcribed_RNA"/>
</dbReference>
<name>A0A0E9XH92_ANGAN</name>
<accession>A0A0E9XH92</accession>
<sequence length="18" mass="2095">MALIFKMRNPPPPPKKTQ</sequence>
<reference evidence="1" key="2">
    <citation type="journal article" date="2015" name="Fish Shellfish Immunol.">
        <title>Early steps in the European eel (Anguilla anguilla)-Vibrio vulnificus interaction in the gills: Role of the RtxA13 toxin.</title>
        <authorList>
            <person name="Callol A."/>
            <person name="Pajuelo D."/>
            <person name="Ebbesson L."/>
            <person name="Teles M."/>
            <person name="MacKenzie S."/>
            <person name="Amaro C."/>
        </authorList>
    </citation>
    <scope>NUCLEOTIDE SEQUENCE</scope>
</reference>
<proteinExistence type="predicted"/>